<accession>A0A895YMP9</accession>
<sequence>MGLFTGLLTLPLAPVRGVVWLGEQVQRQAEHDHGTAKSVSQRLAEIEAAWEAGEISDEYRVELETEAVDDLLADDADDDEDW</sequence>
<evidence type="ECO:0000313" key="2">
    <source>
        <dbReference type="Proteomes" id="UP000662857"/>
    </source>
</evidence>
<dbReference type="InterPro" id="IPR007804">
    <property type="entry name" value="GvpG"/>
</dbReference>
<proteinExistence type="predicted"/>
<evidence type="ECO:0000313" key="1">
    <source>
        <dbReference type="EMBL" id="QSB15188.1"/>
    </source>
</evidence>
<protein>
    <submittedName>
        <fullName evidence="1">Gas vesicle protein GvpG</fullName>
    </submittedName>
</protein>
<name>A0A895YMP9_9ACTN</name>
<dbReference type="EMBL" id="CP070499">
    <property type="protein sequence ID" value="QSB15188.1"/>
    <property type="molecule type" value="Genomic_DNA"/>
</dbReference>
<dbReference type="RefSeq" id="WP_239677364.1">
    <property type="nucleotide sequence ID" value="NZ_CP070499.1"/>
</dbReference>
<dbReference type="AlphaFoldDB" id="A0A895YMP9"/>
<dbReference type="Proteomes" id="UP000662857">
    <property type="component" value="Chromosome"/>
</dbReference>
<dbReference type="Pfam" id="PF05120">
    <property type="entry name" value="GvpG"/>
    <property type="match status" value="1"/>
</dbReference>
<dbReference type="KEGG" id="nhy:JQS43_02110"/>
<keyword evidence="2" id="KW-1185">Reference proteome</keyword>
<organism evidence="1 2">
    <name type="scientific">Natronosporangium hydrolyticum</name>
    <dbReference type="NCBI Taxonomy" id="2811111"/>
    <lineage>
        <taxon>Bacteria</taxon>
        <taxon>Bacillati</taxon>
        <taxon>Actinomycetota</taxon>
        <taxon>Actinomycetes</taxon>
        <taxon>Micromonosporales</taxon>
        <taxon>Micromonosporaceae</taxon>
        <taxon>Natronosporangium</taxon>
    </lineage>
</organism>
<reference evidence="1" key="1">
    <citation type="submission" date="2021-02" db="EMBL/GenBank/DDBJ databases">
        <title>Natrosporangium hydrolyticum gen. nov., sp. nov, a haloalkaliphilic actinobacterium from a soda solonchak soil.</title>
        <authorList>
            <person name="Sorokin D.Y."/>
            <person name="Khijniak T.V."/>
            <person name="Zakharycheva A.P."/>
            <person name="Boueva O.V."/>
            <person name="Ariskina E.V."/>
            <person name="Hahnke R.L."/>
            <person name="Bunk B."/>
            <person name="Sproer C."/>
            <person name="Schumann P."/>
            <person name="Evtushenko L.I."/>
            <person name="Kublanov I.V."/>
        </authorList>
    </citation>
    <scope>NUCLEOTIDE SEQUENCE</scope>
    <source>
        <strain evidence="1">DSM 106523</strain>
    </source>
</reference>
<gene>
    <name evidence="1" type="ORF">JQS43_02110</name>
</gene>